<proteinExistence type="inferred from homology"/>
<dbReference type="Proteomes" id="UP000649617">
    <property type="component" value="Unassembled WGS sequence"/>
</dbReference>
<evidence type="ECO:0000256" key="2">
    <source>
        <dbReference type="ARBA" id="ARBA00022729"/>
    </source>
</evidence>
<accession>A0A812SWU0</accession>
<evidence type="ECO:0000259" key="7">
    <source>
        <dbReference type="Pfam" id="PF02872"/>
    </source>
</evidence>
<evidence type="ECO:0000256" key="3">
    <source>
        <dbReference type="RuleBase" id="RU362119"/>
    </source>
</evidence>
<feature type="domain" description="5'-Nucleotidase C-terminal" evidence="7">
    <location>
        <begin position="409"/>
        <end position="555"/>
    </location>
</feature>
<reference evidence="8" key="1">
    <citation type="submission" date="2021-02" db="EMBL/GenBank/DDBJ databases">
        <authorList>
            <person name="Dougan E. K."/>
            <person name="Rhodes N."/>
            <person name="Thang M."/>
            <person name="Chan C."/>
        </authorList>
    </citation>
    <scope>NUCLEOTIDE SEQUENCE</scope>
</reference>
<keyword evidence="9" id="KW-1185">Reference proteome</keyword>
<feature type="domain" description="Calcineurin-like phosphoesterase" evidence="6">
    <location>
        <begin position="173"/>
        <end position="286"/>
    </location>
</feature>
<keyword evidence="3" id="KW-0547">Nucleotide-binding</keyword>
<keyword evidence="5" id="KW-1133">Transmembrane helix</keyword>
<dbReference type="OrthoDB" id="10252235at2759"/>
<dbReference type="Gene3D" id="3.90.780.10">
    <property type="entry name" value="5'-Nucleotidase, C-terminal domain"/>
    <property type="match status" value="1"/>
</dbReference>
<evidence type="ECO:0000256" key="5">
    <source>
        <dbReference type="SAM" id="Phobius"/>
    </source>
</evidence>
<name>A0A812SWU0_SYMPI</name>
<sequence length="603" mass="66705">MADSRDTQILLADEESPSPRNVTDRRADLTPRLLTALRFAMLATLVAVVIAVRGLTRVQVEVGEGVCSAQRCYPASQKRLAVMQLLESDVPEGSCRRPPDFCQKDDDHLEYHDCDGDGVLDPYCSSGELLKFGFLSSANGCHSNWPDGFCQKQDEPSYVASLHVVPSPSNEITIIHFNDVYQVAGVFDRGVRKGGMSRAAYVIEQARKRNPDRTFVVFAGDLLSPSVLSDLFEGEQMVDILNYLNLTAASLGNHEFDFGVETLKKRIQYQPGIEESKFPWLNINLLDETGALFPGTSYHKIMDIPFAPRWADTGEIKLTRVCMFGVAYDVRETMFKDRILGGHNHSTELKTWKMKLLLTDDGHVDSVEGELITLTDFDPFSIGLSTASDEHKKVVQWEERGSSELAKKIGCSSVALDARDQHVRQKETNAGNFVSDAVWHMHRTDFALINGGTIRGNKVFPPGDLSKETLTELHPFGNAIVKIYATGAEIKKYIDDSLSCYQTVCGRFVNCAGMRYTFDPAAPPGMRVKTMTSLDGRPILDSTKYTVALTDYMLSESSLSSNQLYNMVTMNDAIPLVEAFFNAVASAGSSCIAPALDGRMLHV</sequence>
<organism evidence="8 9">
    <name type="scientific">Symbiodinium pilosum</name>
    <name type="common">Dinoflagellate</name>
    <dbReference type="NCBI Taxonomy" id="2952"/>
    <lineage>
        <taxon>Eukaryota</taxon>
        <taxon>Sar</taxon>
        <taxon>Alveolata</taxon>
        <taxon>Dinophyceae</taxon>
        <taxon>Suessiales</taxon>
        <taxon>Symbiodiniaceae</taxon>
        <taxon>Symbiodinium</taxon>
    </lineage>
</organism>
<keyword evidence="3" id="KW-0378">Hydrolase</keyword>
<dbReference type="SUPFAM" id="SSF56300">
    <property type="entry name" value="Metallo-dependent phosphatases"/>
    <property type="match status" value="1"/>
</dbReference>
<dbReference type="GO" id="GO:0000166">
    <property type="term" value="F:nucleotide binding"/>
    <property type="evidence" value="ECO:0007669"/>
    <property type="project" value="UniProtKB-KW"/>
</dbReference>
<gene>
    <name evidence="8" type="primary">Nt5e</name>
    <name evidence="8" type="ORF">SPIL2461_LOCUS13146</name>
</gene>
<dbReference type="GO" id="GO:0009166">
    <property type="term" value="P:nucleotide catabolic process"/>
    <property type="evidence" value="ECO:0007669"/>
    <property type="project" value="InterPro"/>
</dbReference>
<dbReference type="Pfam" id="PF00149">
    <property type="entry name" value="Metallophos"/>
    <property type="match status" value="1"/>
</dbReference>
<dbReference type="PANTHER" id="PTHR11575">
    <property type="entry name" value="5'-NUCLEOTIDASE-RELATED"/>
    <property type="match status" value="1"/>
</dbReference>
<dbReference type="PANTHER" id="PTHR11575:SF24">
    <property type="entry name" value="5'-NUCLEOTIDASE"/>
    <property type="match status" value="1"/>
</dbReference>
<evidence type="ECO:0000259" key="6">
    <source>
        <dbReference type="Pfam" id="PF00149"/>
    </source>
</evidence>
<dbReference type="GO" id="GO:0016787">
    <property type="term" value="F:hydrolase activity"/>
    <property type="evidence" value="ECO:0007669"/>
    <property type="project" value="UniProtKB-KW"/>
</dbReference>
<dbReference type="InterPro" id="IPR029052">
    <property type="entry name" value="Metallo-depent_PP-like"/>
</dbReference>
<evidence type="ECO:0000256" key="1">
    <source>
        <dbReference type="ARBA" id="ARBA00006654"/>
    </source>
</evidence>
<dbReference type="PRINTS" id="PR01607">
    <property type="entry name" value="APYRASEFAMLY"/>
</dbReference>
<dbReference type="AlphaFoldDB" id="A0A812SWU0"/>
<keyword evidence="5" id="KW-0472">Membrane</keyword>
<protein>
    <submittedName>
        <fullName evidence="8">Nt5e protein</fullName>
    </submittedName>
</protein>
<evidence type="ECO:0000256" key="4">
    <source>
        <dbReference type="SAM" id="MobiDB-lite"/>
    </source>
</evidence>
<evidence type="ECO:0000313" key="9">
    <source>
        <dbReference type="Proteomes" id="UP000649617"/>
    </source>
</evidence>
<dbReference type="InterPro" id="IPR036907">
    <property type="entry name" value="5'-Nucleotdase_C_sf"/>
</dbReference>
<comment type="caution">
    <text evidence="8">The sequence shown here is derived from an EMBL/GenBank/DDBJ whole genome shotgun (WGS) entry which is preliminary data.</text>
</comment>
<dbReference type="InterPro" id="IPR008334">
    <property type="entry name" value="5'-Nucleotdase_C"/>
</dbReference>
<dbReference type="SUPFAM" id="SSF55816">
    <property type="entry name" value="5'-nucleotidase (syn. UDP-sugar hydrolase), C-terminal domain"/>
    <property type="match status" value="1"/>
</dbReference>
<dbReference type="EMBL" id="CAJNIZ010028335">
    <property type="protein sequence ID" value="CAE7506964.1"/>
    <property type="molecule type" value="Genomic_DNA"/>
</dbReference>
<comment type="similarity">
    <text evidence="1 3">Belongs to the 5'-nucleotidase family.</text>
</comment>
<feature type="transmembrane region" description="Helical" evidence="5">
    <location>
        <begin position="33"/>
        <end position="52"/>
    </location>
</feature>
<evidence type="ECO:0000313" key="8">
    <source>
        <dbReference type="EMBL" id="CAE7506964.1"/>
    </source>
</evidence>
<dbReference type="Pfam" id="PF02872">
    <property type="entry name" value="5_nucleotid_C"/>
    <property type="match status" value="1"/>
</dbReference>
<feature type="region of interest" description="Disordered" evidence="4">
    <location>
        <begin position="1"/>
        <end position="24"/>
    </location>
</feature>
<dbReference type="InterPro" id="IPR004843">
    <property type="entry name" value="Calcineurin-like_PHP"/>
</dbReference>
<keyword evidence="5" id="KW-0812">Transmembrane</keyword>
<dbReference type="Gene3D" id="3.60.21.10">
    <property type="match status" value="1"/>
</dbReference>
<dbReference type="InterPro" id="IPR006179">
    <property type="entry name" value="5_nucleotidase/apyrase"/>
</dbReference>
<keyword evidence="2" id="KW-0732">Signal</keyword>